<dbReference type="GO" id="GO:0003700">
    <property type="term" value="F:DNA-binding transcription factor activity"/>
    <property type="evidence" value="ECO:0007669"/>
    <property type="project" value="InterPro"/>
</dbReference>
<keyword evidence="3" id="KW-0238">DNA-binding</keyword>
<proteinExistence type="inferred from homology"/>
<comment type="similarity">
    <text evidence="1">Belongs to the LysR transcriptional regulatory family.</text>
</comment>
<dbReference type="Proteomes" id="UP000787472">
    <property type="component" value="Unassembled WGS sequence"/>
</dbReference>
<dbReference type="SUPFAM" id="SSF53850">
    <property type="entry name" value="Periplasmic binding protein-like II"/>
    <property type="match status" value="1"/>
</dbReference>
<protein>
    <submittedName>
        <fullName evidence="6">LysR family transcriptional regulator</fullName>
    </submittedName>
</protein>
<gene>
    <name evidence="6" type="ORF">G8770_01480</name>
</gene>
<dbReference type="InterPro" id="IPR005119">
    <property type="entry name" value="LysR_subst-bd"/>
</dbReference>
<keyword evidence="2" id="KW-0805">Transcription regulation</keyword>
<dbReference type="PROSITE" id="PS50931">
    <property type="entry name" value="HTH_LYSR"/>
    <property type="match status" value="1"/>
</dbReference>
<organism evidence="6 7">
    <name type="scientific">Pseudomaricurvus hydrocarbonicus</name>
    <dbReference type="NCBI Taxonomy" id="1470433"/>
    <lineage>
        <taxon>Bacteria</taxon>
        <taxon>Pseudomonadati</taxon>
        <taxon>Pseudomonadota</taxon>
        <taxon>Gammaproteobacteria</taxon>
        <taxon>Cellvibrionales</taxon>
        <taxon>Cellvibrionaceae</taxon>
        <taxon>Pseudomaricurvus</taxon>
    </lineage>
</organism>
<accession>A0A9E5JTA3</accession>
<reference evidence="6" key="1">
    <citation type="submission" date="2020-03" db="EMBL/GenBank/DDBJ databases">
        <authorList>
            <person name="Guo F."/>
        </authorList>
    </citation>
    <scope>NUCLEOTIDE SEQUENCE</scope>
    <source>
        <strain evidence="6">JCM 30134</strain>
    </source>
</reference>
<dbReference type="EMBL" id="JAAONZ010000001">
    <property type="protein sequence ID" value="NHO64215.1"/>
    <property type="molecule type" value="Genomic_DNA"/>
</dbReference>
<keyword evidence="7" id="KW-1185">Reference proteome</keyword>
<dbReference type="PANTHER" id="PTHR30537">
    <property type="entry name" value="HTH-TYPE TRANSCRIPTIONAL REGULATOR"/>
    <property type="match status" value="1"/>
</dbReference>
<evidence type="ECO:0000256" key="4">
    <source>
        <dbReference type="ARBA" id="ARBA00023163"/>
    </source>
</evidence>
<evidence type="ECO:0000313" key="7">
    <source>
        <dbReference type="Proteomes" id="UP000787472"/>
    </source>
</evidence>
<dbReference type="SUPFAM" id="SSF46785">
    <property type="entry name" value="Winged helix' DNA-binding domain"/>
    <property type="match status" value="1"/>
</dbReference>
<evidence type="ECO:0000259" key="5">
    <source>
        <dbReference type="PROSITE" id="PS50931"/>
    </source>
</evidence>
<dbReference type="InterPro" id="IPR000847">
    <property type="entry name" value="LysR_HTH_N"/>
</dbReference>
<dbReference type="PANTHER" id="PTHR30537:SF26">
    <property type="entry name" value="GLYCINE CLEAVAGE SYSTEM TRANSCRIPTIONAL ACTIVATOR"/>
    <property type="match status" value="1"/>
</dbReference>
<dbReference type="GO" id="GO:0006351">
    <property type="term" value="P:DNA-templated transcription"/>
    <property type="evidence" value="ECO:0007669"/>
    <property type="project" value="TreeGrafter"/>
</dbReference>
<dbReference type="InterPro" id="IPR036388">
    <property type="entry name" value="WH-like_DNA-bd_sf"/>
</dbReference>
<evidence type="ECO:0000256" key="2">
    <source>
        <dbReference type="ARBA" id="ARBA00023015"/>
    </source>
</evidence>
<dbReference type="FunFam" id="1.10.10.10:FF:000001">
    <property type="entry name" value="LysR family transcriptional regulator"/>
    <property type="match status" value="1"/>
</dbReference>
<name>A0A9E5JTA3_9GAMM</name>
<comment type="caution">
    <text evidence="6">The sequence shown here is derived from an EMBL/GenBank/DDBJ whole genome shotgun (WGS) entry which is preliminary data.</text>
</comment>
<evidence type="ECO:0000313" key="6">
    <source>
        <dbReference type="EMBL" id="NHO64215.1"/>
    </source>
</evidence>
<dbReference type="Pfam" id="PF00126">
    <property type="entry name" value="HTH_1"/>
    <property type="match status" value="1"/>
</dbReference>
<dbReference type="InterPro" id="IPR036390">
    <property type="entry name" value="WH_DNA-bd_sf"/>
</dbReference>
<dbReference type="Pfam" id="PF03466">
    <property type="entry name" value="LysR_substrate"/>
    <property type="match status" value="1"/>
</dbReference>
<dbReference type="Gene3D" id="3.40.190.10">
    <property type="entry name" value="Periplasmic binding protein-like II"/>
    <property type="match status" value="2"/>
</dbReference>
<evidence type="ECO:0000256" key="1">
    <source>
        <dbReference type="ARBA" id="ARBA00009437"/>
    </source>
</evidence>
<dbReference type="InterPro" id="IPR058163">
    <property type="entry name" value="LysR-type_TF_proteobact-type"/>
</dbReference>
<dbReference type="RefSeq" id="WP_167181022.1">
    <property type="nucleotide sequence ID" value="NZ_JAAONZ010000001.1"/>
</dbReference>
<sequence>MKLNRRNLPLNAMRAFEMAARHCHMRRAAEELGVTHGALSRQVKQLEELLGVSLFDRSHNRLSLTHAGQRLQQSVQQALDLMTTGALYLDPDSMNGDLTLAATPSAASAWLLDIIGRFAQQYPEINIQLRSIPPRIKHIDSQVDVAVCYGAPESSTRNITALFRERYVPVCNPKLLTGNRQIRQPLELLDYPLLCDRHNNWPRWFQAAGFAELPPYKQLLLEESFLVLDAVKAGYGIALADRVEVHRELNNGQLIALFEESLSAAEEYYLVTQQQTPSLRSQLFIDFLRQAIEPIVAME</sequence>
<dbReference type="AlphaFoldDB" id="A0A9E5JTA3"/>
<feature type="domain" description="HTH lysR-type" evidence="5">
    <location>
        <begin position="8"/>
        <end position="65"/>
    </location>
</feature>
<dbReference type="GO" id="GO:0043565">
    <property type="term" value="F:sequence-specific DNA binding"/>
    <property type="evidence" value="ECO:0007669"/>
    <property type="project" value="TreeGrafter"/>
</dbReference>
<keyword evidence="4" id="KW-0804">Transcription</keyword>
<evidence type="ECO:0000256" key="3">
    <source>
        <dbReference type="ARBA" id="ARBA00023125"/>
    </source>
</evidence>
<dbReference type="Gene3D" id="1.10.10.10">
    <property type="entry name" value="Winged helix-like DNA-binding domain superfamily/Winged helix DNA-binding domain"/>
    <property type="match status" value="1"/>
</dbReference>
<dbReference type="PRINTS" id="PR00039">
    <property type="entry name" value="HTHLYSR"/>
</dbReference>